<evidence type="ECO:0000313" key="2">
    <source>
        <dbReference type="EMBL" id="KIU01721.1"/>
    </source>
</evidence>
<feature type="region of interest" description="Disordered" evidence="1">
    <location>
        <begin position="97"/>
        <end position="127"/>
    </location>
</feature>
<feature type="non-terminal residue" evidence="2">
    <location>
        <position position="1"/>
    </location>
</feature>
<proteinExistence type="predicted"/>
<accession>A0AA40JQM9</accession>
<dbReference type="AlphaFoldDB" id="A0AA40JQM9"/>
<gene>
    <name evidence="2" type="ORF">QU38_00160</name>
</gene>
<evidence type="ECO:0000313" key="3">
    <source>
        <dbReference type="Proteomes" id="UP000032274"/>
    </source>
</evidence>
<evidence type="ECO:0000256" key="1">
    <source>
        <dbReference type="SAM" id="MobiDB-lite"/>
    </source>
</evidence>
<organism evidence="2 3">
    <name type="scientific">Staphylococcus aureus</name>
    <dbReference type="NCBI Taxonomy" id="1280"/>
    <lineage>
        <taxon>Bacteria</taxon>
        <taxon>Bacillati</taxon>
        <taxon>Bacillota</taxon>
        <taxon>Bacilli</taxon>
        <taxon>Bacillales</taxon>
        <taxon>Staphylococcaceae</taxon>
        <taxon>Staphylococcus</taxon>
    </lineage>
</organism>
<feature type="compositionally biased region" description="Basic and acidic residues" evidence="1">
    <location>
        <begin position="117"/>
        <end position="127"/>
    </location>
</feature>
<dbReference type="Proteomes" id="UP000032274">
    <property type="component" value="Unassembled WGS sequence"/>
</dbReference>
<protein>
    <submittedName>
        <fullName evidence="2">Uncharacterized protein</fullName>
    </submittedName>
</protein>
<reference evidence="2 3" key="1">
    <citation type="submission" date="2015-01" db="EMBL/GenBank/DDBJ databases">
        <title>Characterization of Swiss Staphylococcus aureus strains involved in food poisoning.</title>
        <authorList>
            <person name="Crovadore J."/>
            <person name="Chablais R."/>
            <person name="Tonacini J."/>
            <person name="Schnyder B."/>
            <person name="Lefort F."/>
        </authorList>
    </citation>
    <scope>NUCLEOTIDE SEQUENCE [LARGE SCALE GENOMIC DNA]</scope>
    <source>
        <strain evidence="2 3">SA-120</strain>
    </source>
</reference>
<name>A0AA40JQM9_STAAU</name>
<sequence length="127" mass="12815">IGLGAGQHIGRHPAQLGVDVAAIVEQAGIGVVAGEAGAERLGQPAHLAAMRQVDLEQPVACDDIALAEERIGDGCGADVRRAPLVVDDLDRGARAAHTLLPDGYRAGSQPGGGGATGEERRAGAQQE</sequence>
<feature type="non-terminal residue" evidence="2">
    <location>
        <position position="127"/>
    </location>
</feature>
<dbReference type="EMBL" id="JXIG01000039">
    <property type="protein sequence ID" value="KIU01721.1"/>
    <property type="molecule type" value="Genomic_DNA"/>
</dbReference>
<comment type="caution">
    <text evidence="2">The sequence shown here is derived from an EMBL/GenBank/DDBJ whole genome shotgun (WGS) entry which is preliminary data.</text>
</comment>